<reference evidence="2 3" key="1">
    <citation type="submission" date="2019-01" db="EMBL/GenBank/DDBJ databases">
        <title>A draft genome assembly of the solar-powered sea slug Elysia chlorotica.</title>
        <authorList>
            <person name="Cai H."/>
            <person name="Li Q."/>
            <person name="Fang X."/>
            <person name="Li J."/>
            <person name="Curtis N.E."/>
            <person name="Altenburger A."/>
            <person name="Shibata T."/>
            <person name="Feng M."/>
            <person name="Maeda T."/>
            <person name="Schwartz J.A."/>
            <person name="Shigenobu S."/>
            <person name="Lundholm N."/>
            <person name="Nishiyama T."/>
            <person name="Yang H."/>
            <person name="Hasebe M."/>
            <person name="Li S."/>
            <person name="Pierce S.K."/>
            <person name="Wang J."/>
        </authorList>
    </citation>
    <scope>NUCLEOTIDE SEQUENCE [LARGE SCALE GENOMIC DNA]</scope>
    <source>
        <strain evidence="2">EC2010</strain>
        <tissue evidence="2">Whole organism of an adult</tissue>
    </source>
</reference>
<feature type="transmembrane region" description="Helical" evidence="1">
    <location>
        <begin position="12"/>
        <end position="37"/>
    </location>
</feature>
<protein>
    <submittedName>
        <fullName evidence="2">Uncharacterized protein</fullName>
    </submittedName>
</protein>
<accession>A0A433T6N1</accession>
<dbReference type="Gene3D" id="1.20.140.150">
    <property type="match status" value="1"/>
</dbReference>
<dbReference type="EMBL" id="RQTK01000610">
    <property type="protein sequence ID" value="RUS77102.1"/>
    <property type="molecule type" value="Genomic_DNA"/>
</dbReference>
<name>A0A433T6N1_ELYCH</name>
<evidence type="ECO:0000256" key="1">
    <source>
        <dbReference type="SAM" id="Phobius"/>
    </source>
</evidence>
<feature type="transmembrane region" description="Helical" evidence="1">
    <location>
        <begin position="119"/>
        <end position="139"/>
    </location>
</feature>
<dbReference type="Proteomes" id="UP000271974">
    <property type="component" value="Unassembled WGS sequence"/>
</dbReference>
<keyword evidence="1" id="KW-0472">Membrane</keyword>
<proteinExistence type="predicted"/>
<sequence length="233" mass="25976">MASRGILGAGSIPFIGCVVLLVAIFLHILAFASPAWASDDYGKFGLWRTHDDYCTNPNLRFYNTPCRYWADNWEDADWFKAVQALEMITIIFWVWPLIILPVYIYVAMGLYYKCLMGTMTAFTFLGAATNIAGLIIFGIEIETTSNLSHNWCLPVCAAGGLLGFLAFIIFLVACLNRPKFVHEQHFLSGFYADPDKNRMYVVENVEPPAASVAPSNSVKISPAQVVDSGLYYN</sequence>
<comment type="caution">
    <text evidence="2">The sequence shown here is derived from an EMBL/GenBank/DDBJ whole genome shotgun (WGS) entry which is preliminary data.</text>
</comment>
<feature type="transmembrane region" description="Helical" evidence="1">
    <location>
        <begin position="151"/>
        <end position="175"/>
    </location>
</feature>
<keyword evidence="1" id="KW-0812">Transmembrane</keyword>
<gene>
    <name evidence="2" type="ORF">EGW08_015139</name>
</gene>
<dbReference type="AlphaFoldDB" id="A0A433T6N1"/>
<feature type="transmembrane region" description="Helical" evidence="1">
    <location>
        <begin position="90"/>
        <end position="112"/>
    </location>
</feature>
<keyword evidence="3" id="KW-1185">Reference proteome</keyword>
<organism evidence="2 3">
    <name type="scientific">Elysia chlorotica</name>
    <name type="common">Eastern emerald elysia</name>
    <name type="synonym">Sea slug</name>
    <dbReference type="NCBI Taxonomy" id="188477"/>
    <lineage>
        <taxon>Eukaryota</taxon>
        <taxon>Metazoa</taxon>
        <taxon>Spiralia</taxon>
        <taxon>Lophotrochozoa</taxon>
        <taxon>Mollusca</taxon>
        <taxon>Gastropoda</taxon>
        <taxon>Heterobranchia</taxon>
        <taxon>Euthyneura</taxon>
        <taxon>Panpulmonata</taxon>
        <taxon>Sacoglossa</taxon>
        <taxon>Placobranchoidea</taxon>
        <taxon>Plakobranchidae</taxon>
        <taxon>Elysia</taxon>
    </lineage>
</organism>
<evidence type="ECO:0000313" key="2">
    <source>
        <dbReference type="EMBL" id="RUS77102.1"/>
    </source>
</evidence>
<keyword evidence="1" id="KW-1133">Transmembrane helix</keyword>
<evidence type="ECO:0000313" key="3">
    <source>
        <dbReference type="Proteomes" id="UP000271974"/>
    </source>
</evidence>
<dbReference type="OrthoDB" id="6094519at2759"/>